<evidence type="ECO:0000313" key="18">
    <source>
        <dbReference type="Proteomes" id="UP000198305"/>
    </source>
</evidence>
<keyword evidence="18" id="KW-1185">Reference proteome</keyword>
<dbReference type="Gene3D" id="2.170.130.10">
    <property type="entry name" value="TonB-dependent receptor, plug domain"/>
    <property type="match status" value="1"/>
</dbReference>
<dbReference type="OrthoDB" id="183532at2"/>
<dbReference type="GO" id="GO:0009279">
    <property type="term" value="C:cell outer membrane"/>
    <property type="evidence" value="ECO:0007669"/>
    <property type="project" value="UniProtKB-SubCell"/>
</dbReference>
<keyword evidence="5 12" id="KW-0812">Transmembrane</keyword>
<dbReference type="GO" id="GO:0006811">
    <property type="term" value="P:monoatomic ion transport"/>
    <property type="evidence" value="ECO:0007669"/>
    <property type="project" value="UniProtKB-KW"/>
</dbReference>
<evidence type="ECO:0000256" key="1">
    <source>
        <dbReference type="ARBA" id="ARBA00004571"/>
    </source>
</evidence>
<evidence type="ECO:0000313" key="17">
    <source>
        <dbReference type="EMBL" id="SNR60277.1"/>
    </source>
</evidence>
<keyword evidence="3 12" id="KW-0813">Transport</keyword>
<evidence type="ECO:0000256" key="9">
    <source>
        <dbReference type="ARBA" id="ARBA00023136"/>
    </source>
</evidence>
<evidence type="ECO:0000256" key="12">
    <source>
        <dbReference type="PROSITE-ProRule" id="PRU01360"/>
    </source>
</evidence>
<keyword evidence="8 13" id="KW-0798">TonB box</keyword>
<evidence type="ECO:0000256" key="8">
    <source>
        <dbReference type="ARBA" id="ARBA00023077"/>
    </source>
</evidence>
<dbReference type="Pfam" id="PF07715">
    <property type="entry name" value="Plug"/>
    <property type="match status" value="1"/>
</dbReference>
<dbReference type="Proteomes" id="UP000198305">
    <property type="component" value="Unassembled WGS sequence"/>
</dbReference>
<dbReference type="CDD" id="cd01347">
    <property type="entry name" value="ligand_gated_channel"/>
    <property type="match status" value="1"/>
</dbReference>
<evidence type="ECO:0000256" key="5">
    <source>
        <dbReference type="ARBA" id="ARBA00022692"/>
    </source>
</evidence>
<evidence type="ECO:0000256" key="4">
    <source>
        <dbReference type="ARBA" id="ARBA00022452"/>
    </source>
</evidence>
<feature type="domain" description="TonB-dependent receptor-like beta-barrel" evidence="15">
    <location>
        <begin position="172"/>
        <end position="583"/>
    </location>
</feature>
<sequence length="616" mass="68275">MKQLTIASLVSLAFPAMVWAEPLITLDDDVVVTASRIPQERKTVIGDVSVIETADIERAGQSTLLELLQTQPGIEVMHNGGAGKTSALFMRGTNSNHIIVLVDGMRVNSETTGTTAFENIPTAQIERVEILRGPSTSLYGQDAIGGVIQIFTKKGKDGAPRFHASAGYGSYNTRTADAGISGSVGDTSFSLNASSYATDGFSAVRTHNRLYKDDDGYRNLSVSGSLIHQIVPGHSVGIQFFSSEGHNRYDNSSNATDFSNHNMARQFSYSIFSRNQITENWHSTIRIGEGRDDSTDYAETSMWSPVSRSYFDTKQRQLSWQNDITLPVGTLTLLYDRLEQRVSSSTQYDKTSRNNDGYAAIYSLTHGAHSAQLSYRSDHNSQYGTNDTGNIGYGYQINDAWQVTASYGSAFRAPTFNQLYYPGYSTPDLEPEKSDNVEASVRYHNQQTSLSATVYENRVRNLISSDPITWLPINVNRAKIQGLTLAGSQQWDAWTLRGNVDIQSPRSDDQDDNLLPLRANRHGSLNLAYQWNKLRIAGEMVGSSARYAELANTNRMGGYTLFNMVAEYQITPEWKLLGRANNIFDKKYALARDYSGEYYNTAGSNVFFSVSYSPQP</sequence>
<dbReference type="InterPro" id="IPR012910">
    <property type="entry name" value="Plug_dom"/>
</dbReference>
<accession>A0A238XMW6</accession>
<keyword evidence="10" id="KW-0675">Receptor</keyword>
<proteinExistence type="inferred from homology"/>
<dbReference type="InterPro" id="IPR036942">
    <property type="entry name" value="Beta-barrel_TonB_sf"/>
</dbReference>
<evidence type="ECO:0000259" key="15">
    <source>
        <dbReference type="Pfam" id="PF00593"/>
    </source>
</evidence>
<evidence type="ECO:0000256" key="10">
    <source>
        <dbReference type="ARBA" id="ARBA00023170"/>
    </source>
</evidence>
<organism evidence="17 18">
    <name type="scientific">Methylobacillus rhizosphaerae</name>
    <dbReference type="NCBI Taxonomy" id="551994"/>
    <lineage>
        <taxon>Bacteria</taxon>
        <taxon>Pseudomonadati</taxon>
        <taxon>Pseudomonadota</taxon>
        <taxon>Betaproteobacteria</taxon>
        <taxon>Nitrosomonadales</taxon>
        <taxon>Methylophilaceae</taxon>
        <taxon>Methylobacillus</taxon>
    </lineage>
</organism>
<dbReference type="PROSITE" id="PS52016">
    <property type="entry name" value="TONB_DEPENDENT_REC_3"/>
    <property type="match status" value="1"/>
</dbReference>
<name>A0A238XMW6_9PROT</name>
<dbReference type="EMBL" id="FZOA01000001">
    <property type="protein sequence ID" value="SNR60277.1"/>
    <property type="molecule type" value="Genomic_DNA"/>
</dbReference>
<comment type="similarity">
    <text evidence="2 12 13">Belongs to the TonB-dependent receptor family.</text>
</comment>
<comment type="subcellular location">
    <subcellularLocation>
        <location evidence="1 12">Cell outer membrane</location>
        <topology evidence="1 12">Multi-pass membrane protein</topology>
    </subcellularLocation>
</comment>
<feature type="domain" description="TonB-dependent receptor plug" evidence="16">
    <location>
        <begin position="43"/>
        <end position="147"/>
    </location>
</feature>
<dbReference type="InterPro" id="IPR039426">
    <property type="entry name" value="TonB-dep_rcpt-like"/>
</dbReference>
<reference evidence="18" key="1">
    <citation type="submission" date="2017-06" db="EMBL/GenBank/DDBJ databases">
        <authorList>
            <person name="Varghese N."/>
            <person name="Submissions S."/>
        </authorList>
    </citation>
    <scope>NUCLEOTIDE SEQUENCE [LARGE SCALE GENOMIC DNA]</scope>
    <source>
        <strain evidence="18">Ca-68</strain>
    </source>
</reference>
<dbReference type="Gene3D" id="2.40.170.20">
    <property type="entry name" value="TonB-dependent receptor, beta-barrel domain"/>
    <property type="match status" value="1"/>
</dbReference>
<evidence type="ECO:0000256" key="14">
    <source>
        <dbReference type="SAM" id="SignalP"/>
    </source>
</evidence>
<evidence type="ECO:0000256" key="6">
    <source>
        <dbReference type="ARBA" id="ARBA00022729"/>
    </source>
</evidence>
<dbReference type="SUPFAM" id="SSF56935">
    <property type="entry name" value="Porins"/>
    <property type="match status" value="1"/>
</dbReference>
<keyword evidence="4 12" id="KW-1134">Transmembrane beta strand</keyword>
<dbReference type="Pfam" id="PF00593">
    <property type="entry name" value="TonB_dep_Rec_b-barrel"/>
    <property type="match status" value="1"/>
</dbReference>
<evidence type="ECO:0000256" key="3">
    <source>
        <dbReference type="ARBA" id="ARBA00022448"/>
    </source>
</evidence>
<feature type="chain" id="PRO_5012511816" evidence="14">
    <location>
        <begin position="21"/>
        <end position="616"/>
    </location>
</feature>
<dbReference type="InterPro" id="IPR037066">
    <property type="entry name" value="Plug_dom_sf"/>
</dbReference>
<keyword evidence="6 14" id="KW-0732">Signal</keyword>
<dbReference type="PANTHER" id="PTHR30069">
    <property type="entry name" value="TONB-DEPENDENT OUTER MEMBRANE RECEPTOR"/>
    <property type="match status" value="1"/>
</dbReference>
<keyword evidence="11 12" id="KW-0998">Cell outer membrane</keyword>
<dbReference type="GO" id="GO:0015889">
    <property type="term" value="P:cobalamin transport"/>
    <property type="evidence" value="ECO:0007669"/>
    <property type="project" value="TreeGrafter"/>
</dbReference>
<feature type="signal peptide" evidence="14">
    <location>
        <begin position="1"/>
        <end position="20"/>
    </location>
</feature>
<dbReference type="PANTHER" id="PTHR30069:SF53">
    <property type="entry name" value="COLICIN I RECEPTOR-RELATED"/>
    <property type="match status" value="1"/>
</dbReference>
<keyword evidence="9 12" id="KW-0472">Membrane</keyword>
<protein>
    <submittedName>
        <fullName evidence="17">Vitamin B12 transporter</fullName>
    </submittedName>
</protein>
<gene>
    <name evidence="17" type="ORF">SAMN05192560_0052</name>
</gene>
<evidence type="ECO:0000256" key="13">
    <source>
        <dbReference type="RuleBase" id="RU003357"/>
    </source>
</evidence>
<evidence type="ECO:0000256" key="2">
    <source>
        <dbReference type="ARBA" id="ARBA00009810"/>
    </source>
</evidence>
<dbReference type="AlphaFoldDB" id="A0A238XMW6"/>
<evidence type="ECO:0000259" key="16">
    <source>
        <dbReference type="Pfam" id="PF07715"/>
    </source>
</evidence>
<evidence type="ECO:0000256" key="11">
    <source>
        <dbReference type="ARBA" id="ARBA00023237"/>
    </source>
</evidence>
<keyword evidence="7" id="KW-0406">Ion transport</keyword>
<evidence type="ECO:0000256" key="7">
    <source>
        <dbReference type="ARBA" id="ARBA00023065"/>
    </source>
</evidence>
<dbReference type="InterPro" id="IPR000531">
    <property type="entry name" value="Beta-barrel_TonB"/>
</dbReference>
<dbReference type="RefSeq" id="WP_089374233.1">
    <property type="nucleotide sequence ID" value="NZ_FZOA01000001.1"/>
</dbReference>